<proteinExistence type="inferred from homology"/>
<keyword evidence="8" id="KW-0732">Signal</keyword>
<accession>A0A1W9HQI1</accession>
<dbReference type="PIRSF" id="PIRSF002756">
    <property type="entry name" value="PstS"/>
    <property type="match status" value="1"/>
</dbReference>
<evidence type="ECO:0000256" key="4">
    <source>
        <dbReference type="ARBA" id="ARBA00021889"/>
    </source>
</evidence>
<comment type="subunit">
    <text evidence="3 7">The complex is composed of two ATP-binding proteins (PstB), two transmembrane proteins (PstC and PstA) and a solute-binding protein (PstS).</text>
</comment>
<dbReference type="PANTHER" id="PTHR42996:SF1">
    <property type="entry name" value="PHOSPHATE-BINDING PROTEIN PSTS"/>
    <property type="match status" value="1"/>
</dbReference>
<evidence type="ECO:0000256" key="3">
    <source>
        <dbReference type="ARBA" id="ARBA00011529"/>
    </source>
</evidence>
<dbReference type="GO" id="GO:0035435">
    <property type="term" value="P:phosphate ion transmembrane transport"/>
    <property type="evidence" value="ECO:0007669"/>
    <property type="project" value="InterPro"/>
</dbReference>
<evidence type="ECO:0000256" key="7">
    <source>
        <dbReference type="PIRNR" id="PIRNR002756"/>
    </source>
</evidence>
<dbReference type="PANTHER" id="PTHR42996">
    <property type="entry name" value="PHOSPHATE-BINDING PROTEIN PSTS"/>
    <property type="match status" value="1"/>
</dbReference>
<comment type="caution">
    <text evidence="10">The sequence shown here is derived from an EMBL/GenBank/DDBJ whole genome shotgun (WGS) entry which is preliminary data.</text>
</comment>
<evidence type="ECO:0000256" key="6">
    <source>
        <dbReference type="ARBA" id="ARBA00022592"/>
    </source>
</evidence>
<feature type="chain" id="PRO_5012552049" description="Phosphate-binding protein PstS" evidence="8">
    <location>
        <begin position="22"/>
        <end position="351"/>
    </location>
</feature>
<evidence type="ECO:0000259" key="9">
    <source>
        <dbReference type="Pfam" id="PF12849"/>
    </source>
</evidence>
<keyword evidence="5 7" id="KW-0813">Transport</keyword>
<evidence type="ECO:0000256" key="1">
    <source>
        <dbReference type="ARBA" id="ARBA00002841"/>
    </source>
</evidence>
<dbReference type="Gene3D" id="3.40.190.10">
    <property type="entry name" value="Periplasmic binding protein-like II"/>
    <property type="match status" value="2"/>
</dbReference>
<dbReference type="AlphaFoldDB" id="A0A1W9HQI1"/>
<dbReference type="CDD" id="cd13565">
    <property type="entry name" value="PBP2_PstS"/>
    <property type="match status" value="1"/>
</dbReference>
<keyword evidence="6 7" id="KW-0592">Phosphate transport</keyword>
<dbReference type="EMBL" id="LWDL01000031">
    <property type="protein sequence ID" value="OQW49517.1"/>
    <property type="molecule type" value="Genomic_DNA"/>
</dbReference>
<dbReference type="SUPFAM" id="SSF53850">
    <property type="entry name" value="Periplasmic binding protein-like II"/>
    <property type="match status" value="1"/>
</dbReference>
<name>A0A1W9HQI1_9HYPH</name>
<protein>
    <recommendedName>
        <fullName evidence="4 7">Phosphate-binding protein PstS</fullName>
    </recommendedName>
</protein>
<dbReference type="Proteomes" id="UP000192872">
    <property type="component" value="Unassembled WGS sequence"/>
</dbReference>
<evidence type="ECO:0000313" key="11">
    <source>
        <dbReference type="Proteomes" id="UP000192872"/>
    </source>
</evidence>
<evidence type="ECO:0000256" key="2">
    <source>
        <dbReference type="ARBA" id="ARBA00008725"/>
    </source>
</evidence>
<evidence type="ECO:0000313" key="10">
    <source>
        <dbReference type="EMBL" id="OQW49517.1"/>
    </source>
</evidence>
<reference evidence="10 11" key="1">
    <citation type="journal article" date="2017" name="Water Res.">
        <title>Comammox in drinking water systems.</title>
        <authorList>
            <person name="Wang Y."/>
            <person name="Ma L."/>
            <person name="Mao Y."/>
            <person name="Jiang X."/>
            <person name="Xia Y."/>
            <person name="Yu K."/>
            <person name="Li B."/>
            <person name="Zhang T."/>
        </authorList>
    </citation>
    <scope>NUCLEOTIDE SEQUENCE [LARGE SCALE GENOMIC DNA]</scope>
    <source>
        <strain evidence="10">SG_bin8</strain>
    </source>
</reference>
<dbReference type="InterPro" id="IPR024370">
    <property type="entry name" value="PBP_domain"/>
</dbReference>
<dbReference type="NCBIfam" id="TIGR00975">
    <property type="entry name" value="3a0107s03"/>
    <property type="match status" value="1"/>
</dbReference>
<dbReference type="InterPro" id="IPR005673">
    <property type="entry name" value="ABC_phos-bd_PstS"/>
</dbReference>
<gene>
    <name evidence="10" type="ORF">A4S15_01910</name>
</gene>
<dbReference type="GO" id="GO:0042301">
    <property type="term" value="F:phosphate ion binding"/>
    <property type="evidence" value="ECO:0007669"/>
    <property type="project" value="InterPro"/>
</dbReference>
<dbReference type="GO" id="GO:0043190">
    <property type="term" value="C:ATP-binding cassette (ABC) transporter complex"/>
    <property type="evidence" value="ECO:0007669"/>
    <property type="project" value="InterPro"/>
</dbReference>
<sequence length="351" mass="36366">MSRNGMRAIMLAGSVAGLAFAAPVAKAVDFTGAGATFPAPVYAAWAADYKAKSGESLNYQAIGSGGGQTQILNRTVDFGASDAPVAGDKLAAGKLLQFPAVIGSVVIIVNLDGIAANQLKLDGPLVADIYLGKVTKWNDKRIADLNEGVKLPDLAIIPAYRSDGSGTTFVYASYLAAVSPEWKEKVGVATSISWPAGNGAKGNDGVAASVKNSKGAIGYVEHVYAAANNLVTAQLKNKAGKFVSPSTPAFQAAAANADWAGAKDFAASMINTPGDTTWPITSATFILLPKNPAKAEQSLAVMKFFDWAFANGGATAEKLHYIPLPASVTARVKTAWESEIKDSAGNPVWKK</sequence>
<dbReference type="Pfam" id="PF12849">
    <property type="entry name" value="PBP_like_2"/>
    <property type="match status" value="1"/>
</dbReference>
<evidence type="ECO:0000256" key="8">
    <source>
        <dbReference type="SAM" id="SignalP"/>
    </source>
</evidence>
<comment type="function">
    <text evidence="1 7">Part of the ABC transporter complex PstSACB involved in phosphate import.</text>
</comment>
<feature type="domain" description="PBP" evidence="9">
    <location>
        <begin position="27"/>
        <end position="310"/>
    </location>
</feature>
<dbReference type="NCBIfam" id="NF008171">
    <property type="entry name" value="PRK10918.1"/>
    <property type="match status" value="1"/>
</dbReference>
<feature type="signal peptide" evidence="8">
    <location>
        <begin position="1"/>
        <end position="21"/>
    </location>
</feature>
<dbReference type="STRING" id="1827387.A4S15_01910"/>
<comment type="similarity">
    <text evidence="2 7">Belongs to the PstS family.</text>
</comment>
<organism evidence="10 11">
    <name type="scientific">Candidatus Raskinella chloraquaticus</name>
    <dbReference type="NCBI Taxonomy" id="1951219"/>
    <lineage>
        <taxon>Bacteria</taxon>
        <taxon>Pseudomonadati</taxon>
        <taxon>Pseudomonadota</taxon>
        <taxon>Alphaproteobacteria</taxon>
        <taxon>Hyphomicrobiales</taxon>
        <taxon>Phreatobacteraceae</taxon>
        <taxon>Candidatus Raskinella</taxon>
    </lineage>
</organism>
<evidence type="ECO:0000256" key="5">
    <source>
        <dbReference type="ARBA" id="ARBA00022448"/>
    </source>
</evidence>
<dbReference type="InterPro" id="IPR050962">
    <property type="entry name" value="Phosphate-bind_PstS"/>
</dbReference>